<feature type="transmembrane region" description="Helical" evidence="1">
    <location>
        <begin position="99"/>
        <end position="129"/>
    </location>
</feature>
<dbReference type="Proteomes" id="UP000000466">
    <property type="component" value="Chromosome"/>
</dbReference>
<sequence length="137" mass="15295">MKIYSVLYKIFAAVISIPILWLSFIGGVGHNYGQLMIAFILLVVVWVGAIFAGKRSQKFVITSVFIAAIISLPLFYRLAERVLFVLENDGLEGPDGYGSPMAFLISGFIELLLFFPFFTIFVFGSVLCVRYKKGAHE</sequence>
<dbReference type="EMBL" id="CP003746">
    <property type="protein sequence ID" value="AFV00112.1"/>
    <property type="molecule type" value="Genomic_DNA"/>
</dbReference>
<organism evidence="2 3">
    <name type="scientific">Simiduia agarivorans (strain DSM 21679 / JCM 13881 / BCRC 17597 / SA1)</name>
    <dbReference type="NCBI Taxonomy" id="1117647"/>
    <lineage>
        <taxon>Bacteria</taxon>
        <taxon>Pseudomonadati</taxon>
        <taxon>Pseudomonadota</taxon>
        <taxon>Gammaproteobacteria</taxon>
        <taxon>Cellvibrionales</taxon>
        <taxon>Cellvibrionaceae</taxon>
        <taxon>Simiduia</taxon>
    </lineage>
</organism>
<dbReference type="HOGENOM" id="CLU_1863821_0_0_6"/>
<dbReference type="KEGG" id="saga:M5M_14885"/>
<keyword evidence="3" id="KW-1185">Reference proteome</keyword>
<gene>
    <name evidence="2" type="ordered locus">M5M_14885</name>
</gene>
<keyword evidence="1" id="KW-0472">Membrane</keyword>
<protein>
    <submittedName>
        <fullName evidence="2">Uncharacterized protein</fullName>
    </submittedName>
</protein>
<dbReference type="OrthoDB" id="10013597at2"/>
<dbReference type="RefSeq" id="WP_015048264.1">
    <property type="nucleotide sequence ID" value="NC_018868.3"/>
</dbReference>
<keyword evidence="1" id="KW-1133">Transmembrane helix</keyword>
<proteinExistence type="predicted"/>
<dbReference type="STRING" id="1117647.M5M_14885"/>
<name>K4KM54_SIMAS</name>
<keyword evidence="1" id="KW-0812">Transmembrane</keyword>
<feature type="transmembrane region" description="Helical" evidence="1">
    <location>
        <begin position="7"/>
        <end position="26"/>
    </location>
</feature>
<evidence type="ECO:0000256" key="1">
    <source>
        <dbReference type="SAM" id="Phobius"/>
    </source>
</evidence>
<evidence type="ECO:0000313" key="2">
    <source>
        <dbReference type="EMBL" id="AFV00112.1"/>
    </source>
</evidence>
<reference evidence="2 3" key="1">
    <citation type="journal article" date="2013" name="Genome Announc.">
        <title>Complete genome sequence of Simiduia agarivorans SA1(T), a marine bacterium able to degrade a variety of polysaccharides.</title>
        <authorList>
            <person name="Lin S.Y."/>
            <person name="Shieh W.Y."/>
            <person name="Chen J.S."/>
            <person name="Tang S.L."/>
        </authorList>
    </citation>
    <scope>NUCLEOTIDE SEQUENCE [LARGE SCALE GENOMIC DNA]</scope>
    <source>
        <strain evidence="3">DSM 21679 / JCM 13881 / BCRC 17597 / SA1</strain>
    </source>
</reference>
<accession>K4KM54</accession>
<feature type="transmembrane region" description="Helical" evidence="1">
    <location>
        <begin position="59"/>
        <end position="79"/>
    </location>
</feature>
<feature type="transmembrane region" description="Helical" evidence="1">
    <location>
        <begin position="32"/>
        <end position="52"/>
    </location>
</feature>
<evidence type="ECO:0000313" key="3">
    <source>
        <dbReference type="Proteomes" id="UP000000466"/>
    </source>
</evidence>
<dbReference type="AlphaFoldDB" id="K4KM54"/>